<protein>
    <submittedName>
        <fullName evidence="3">Membrane-bound lytic murein transglycosylase B</fullName>
    </submittedName>
</protein>
<evidence type="ECO:0000259" key="2">
    <source>
        <dbReference type="Pfam" id="PF13406"/>
    </source>
</evidence>
<dbReference type="Pfam" id="PF13406">
    <property type="entry name" value="SLT_2"/>
    <property type="match status" value="1"/>
</dbReference>
<evidence type="ECO:0000313" key="3">
    <source>
        <dbReference type="EMBL" id="SET63845.1"/>
    </source>
</evidence>
<dbReference type="Gene3D" id="1.10.8.350">
    <property type="entry name" value="Bacterial muramidase"/>
    <property type="match status" value="1"/>
</dbReference>
<dbReference type="InterPro" id="IPR023346">
    <property type="entry name" value="Lysozyme-like_dom_sf"/>
</dbReference>
<dbReference type="GO" id="GO:0009253">
    <property type="term" value="P:peptidoglycan catabolic process"/>
    <property type="evidence" value="ECO:0007669"/>
    <property type="project" value="TreeGrafter"/>
</dbReference>
<evidence type="ECO:0000256" key="1">
    <source>
        <dbReference type="PIRSR" id="PIRSR611757-1"/>
    </source>
</evidence>
<organism evidence="3 4">
    <name type="scientific">Marinobacter segnicrescens</name>
    <dbReference type="NCBI Taxonomy" id="430453"/>
    <lineage>
        <taxon>Bacteria</taxon>
        <taxon>Pseudomonadati</taxon>
        <taxon>Pseudomonadota</taxon>
        <taxon>Gammaproteobacteria</taxon>
        <taxon>Pseudomonadales</taxon>
        <taxon>Marinobacteraceae</taxon>
        <taxon>Marinobacter</taxon>
    </lineage>
</organism>
<reference evidence="4" key="1">
    <citation type="submission" date="2016-10" db="EMBL/GenBank/DDBJ databases">
        <authorList>
            <person name="Varghese N."/>
            <person name="Submissions S."/>
        </authorList>
    </citation>
    <scope>NUCLEOTIDE SEQUENCE [LARGE SCALE GENOMIC DNA]</scope>
    <source>
        <strain evidence="4">CGMCC 1.6489</strain>
    </source>
</reference>
<dbReference type="EMBL" id="FOHZ01000015">
    <property type="protein sequence ID" value="SET63845.1"/>
    <property type="molecule type" value="Genomic_DNA"/>
</dbReference>
<dbReference type="AlphaFoldDB" id="A0A1I0FZ52"/>
<keyword evidence="4" id="KW-1185">Reference proteome</keyword>
<dbReference type="STRING" id="430453.SAMN04487962_11511"/>
<feature type="active site" evidence="1">
    <location>
        <position position="148"/>
    </location>
</feature>
<dbReference type="PANTHER" id="PTHR30163:SF9">
    <property type="entry name" value="MEMBRANE-BOUND LYTIC MUREIN TRANSGLYCOSYLASE B"/>
    <property type="match status" value="1"/>
</dbReference>
<accession>A0A1I0FZ52</accession>
<dbReference type="GO" id="GO:0008933">
    <property type="term" value="F:peptidoglycan lytic transglycosylase activity"/>
    <property type="evidence" value="ECO:0007669"/>
    <property type="project" value="TreeGrafter"/>
</dbReference>
<dbReference type="CDD" id="cd13399">
    <property type="entry name" value="Slt35-like"/>
    <property type="match status" value="1"/>
</dbReference>
<gene>
    <name evidence="3" type="ORF">SAMN04487962_11511</name>
</gene>
<feature type="domain" description="Transglycosylase SLT" evidence="2">
    <location>
        <begin position="58"/>
        <end position="343"/>
    </location>
</feature>
<dbReference type="FunFam" id="1.10.8.350:FF:000001">
    <property type="entry name" value="Lytic murein transglycosylase B"/>
    <property type="match status" value="1"/>
</dbReference>
<sequence>MSGNGAPCNPVVTSRQKPGSEMFMKALKCLLFPLILMVACPALSSAAGYAETREGRVFIREMASEHGFDADRLRKWLGEARRNDLVIERISSPAEKTLTWREYRAIFIKPERVEQGVDFLKEHRAAFDRAEAEFGVPREIIAAIIGVETWYGRYRGSFPVLDALATLAFDYPPRSAFFRSELKQFFLMAREQGFEPGQLEGSYAGAMGYGQFIASSYRHYAVDFDDDGIADIFDNPVDAIGSVANYFHEHRWRSGGPVATPLETGVSVPQRLVIRELRPRFTVSDYRAAGLQLPAELADKEPARAFRVEGPDGHRWWLTYHNFYVITRYNHSHLYGLAVNEMAGELRQELLKASSAGTEHNHEAP</sequence>
<dbReference type="SUPFAM" id="SSF53955">
    <property type="entry name" value="Lysozyme-like"/>
    <property type="match status" value="1"/>
</dbReference>
<dbReference type="Gene3D" id="1.10.530.10">
    <property type="match status" value="1"/>
</dbReference>
<dbReference type="InterPro" id="IPR011757">
    <property type="entry name" value="Lytic_transglycosylase_MltB"/>
</dbReference>
<dbReference type="NCBIfam" id="TIGR02282">
    <property type="entry name" value="MltB"/>
    <property type="match status" value="1"/>
</dbReference>
<dbReference type="InterPro" id="IPR031304">
    <property type="entry name" value="SLT_2"/>
</dbReference>
<evidence type="ECO:0000313" key="4">
    <source>
        <dbReference type="Proteomes" id="UP000198762"/>
    </source>
</evidence>
<dbReference type="PANTHER" id="PTHR30163">
    <property type="entry name" value="MEMBRANE-BOUND LYTIC MUREIN TRANSGLYCOSYLASE B"/>
    <property type="match status" value="1"/>
</dbReference>
<dbReference type="InterPro" id="IPR043426">
    <property type="entry name" value="MltB-like"/>
</dbReference>
<proteinExistence type="predicted"/>
<name>A0A1I0FZ52_9GAMM</name>
<dbReference type="Proteomes" id="UP000198762">
    <property type="component" value="Unassembled WGS sequence"/>
</dbReference>